<evidence type="ECO:0000313" key="4">
    <source>
        <dbReference type="Proteomes" id="UP000799536"/>
    </source>
</evidence>
<feature type="compositionally biased region" description="Acidic residues" evidence="1">
    <location>
        <begin position="348"/>
        <end position="363"/>
    </location>
</feature>
<dbReference type="InterPro" id="IPR036420">
    <property type="entry name" value="BRCT_dom_sf"/>
</dbReference>
<dbReference type="OrthoDB" id="2384350at2759"/>
<feature type="domain" description="BRCT" evidence="2">
    <location>
        <begin position="1207"/>
        <end position="1303"/>
    </location>
</feature>
<feature type="compositionally biased region" description="Basic residues" evidence="1">
    <location>
        <begin position="299"/>
        <end position="311"/>
    </location>
</feature>
<feature type="region of interest" description="Disordered" evidence="1">
    <location>
        <begin position="682"/>
        <end position="701"/>
    </location>
</feature>
<feature type="region of interest" description="Disordered" evidence="1">
    <location>
        <begin position="1119"/>
        <end position="1140"/>
    </location>
</feature>
<feature type="compositionally biased region" description="Low complexity" evidence="1">
    <location>
        <begin position="1"/>
        <end position="10"/>
    </location>
</feature>
<feature type="region of interest" description="Disordered" evidence="1">
    <location>
        <begin position="1359"/>
        <end position="1380"/>
    </location>
</feature>
<feature type="compositionally biased region" description="Low complexity" evidence="1">
    <location>
        <begin position="1310"/>
        <end position="1331"/>
    </location>
</feature>
<feature type="compositionally biased region" description="Polar residues" evidence="1">
    <location>
        <begin position="859"/>
        <end position="879"/>
    </location>
</feature>
<dbReference type="Proteomes" id="UP000799536">
    <property type="component" value="Unassembled WGS sequence"/>
</dbReference>
<evidence type="ECO:0000259" key="2">
    <source>
        <dbReference type="PROSITE" id="PS50172"/>
    </source>
</evidence>
<feature type="compositionally biased region" description="Acidic residues" evidence="1">
    <location>
        <begin position="811"/>
        <end position="822"/>
    </location>
</feature>
<gene>
    <name evidence="3" type="ORF">GQ43DRAFT_472089</name>
</gene>
<feature type="region of interest" description="Disordered" evidence="1">
    <location>
        <begin position="757"/>
        <end position="892"/>
    </location>
</feature>
<feature type="region of interest" description="Disordered" evidence="1">
    <location>
        <begin position="604"/>
        <end position="668"/>
    </location>
</feature>
<feature type="compositionally biased region" description="Low complexity" evidence="1">
    <location>
        <begin position="477"/>
        <end position="486"/>
    </location>
</feature>
<feature type="region of interest" description="Disordered" evidence="1">
    <location>
        <begin position="1006"/>
        <end position="1033"/>
    </location>
</feature>
<feature type="compositionally biased region" description="Acidic residues" evidence="1">
    <location>
        <begin position="316"/>
        <end position="326"/>
    </location>
</feature>
<protein>
    <recommendedName>
        <fullName evidence="2">BRCT domain-containing protein</fullName>
    </recommendedName>
</protein>
<dbReference type="PROSITE" id="PS50172">
    <property type="entry name" value="BRCT"/>
    <property type="match status" value="1"/>
</dbReference>
<feature type="compositionally biased region" description="Acidic residues" evidence="1">
    <location>
        <begin position="1010"/>
        <end position="1033"/>
    </location>
</feature>
<feature type="region of interest" description="Disordered" evidence="1">
    <location>
        <begin position="1"/>
        <end position="407"/>
    </location>
</feature>
<comment type="caution">
    <text evidence="3">The sequence shown here is derived from an EMBL/GenBank/DDBJ whole genome shotgun (WGS) entry which is preliminary data.</text>
</comment>
<feature type="compositionally biased region" description="Basic and acidic residues" evidence="1">
    <location>
        <begin position="385"/>
        <end position="394"/>
    </location>
</feature>
<evidence type="ECO:0000313" key="3">
    <source>
        <dbReference type="EMBL" id="KAF2201085.1"/>
    </source>
</evidence>
<reference evidence="3" key="1">
    <citation type="journal article" date="2020" name="Stud. Mycol.">
        <title>101 Dothideomycetes genomes: a test case for predicting lifestyles and emergence of pathogens.</title>
        <authorList>
            <person name="Haridas S."/>
            <person name="Albert R."/>
            <person name="Binder M."/>
            <person name="Bloem J."/>
            <person name="Labutti K."/>
            <person name="Salamov A."/>
            <person name="Andreopoulos B."/>
            <person name="Baker S."/>
            <person name="Barry K."/>
            <person name="Bills G."/>
            <person name="Bluhm B."/>
            <person name="Cannon C."/>
            <person name="Castanera R."/>
            <person name="Culley D."/>
            <person name="Daum C."/>
            <person name="Ezra D."/>
            <person name="Gonzalez J."/>
            <person name="Henrissat B."/>
            <person name="Kuo A."/>
            <person name="Liang C."/>
            <person name="Lipzen A."/>
            <person name="Lutzoni F."/>
            <person name="Magnuson J."/>
            <person name="Mondo S."/>
            <person name="Nolan M."/>
            <person name="Ohm R."/>
            <person name="Pangilinan J."/>
            <person name="Park H.-J."/>
            <person name="Ramirez L."/>
            <person name="Alfaro M."/>
            <person name="Sun H."/>
            <person name="Tritt A."/>
            <person name="Yoshinaga Y."/>
            <person name="Zwiers L.-H."/>
            <person name="Turgeon B."/>
            <person name="Goodwin S."/>
            <person name="Spatafora J."/>
            <person name="Crous P."/>
            <person name="Grigoriev I."/>
        </authorList>
    </citation>
    <scope>NUCLEOTIDE SEQUENCE</scope>
    <source>
        <strain evidence="3">ATCC 74209</strain>
    </source>
</reference>
<feature type="compositionally biased region" description="Basic and acidic residues" evidence="1">
    <location>
        <begin position="880"/>
        <end position="892"/>
    </location>
</feature>
<feature type="compositionally biased region" description="Basic residues" evidence="1">
    <location>
        <begin position="334"/>
        <end position="343"/>
    </location>
</feature>
<feature type="region of interest" description="Disordered" evidence="1">
    <location>
        <begin position="477"/>
        <end position="555"/>
    </location>
</feature>
<feature type="compositionally biased region" description="Basic residues" evidence="1">
    <location>
        <begin position="214"/>
        <end position="223"/>
    </location>
</feature>
<dbReference type="EMBL" id="ML993991">
    <property type="protein sequence ID" value="KAF2201085.1"/>
    <property type="molecule type" value="Genomic_DNA"/>
</dbReference>
<feature type="compositionally biased region" description="Basic and acidic residues" evidence="1">
    <location>
        <begin position="91"/>
        <end position="116"/>
    </location>
</feature>
<organism evidence="3 4">
    <name type="scientific">Delitschia confertaspora ATCC 74209</name>
    <dbReference type="NCBI Taxonomy" id="1513339"/>
    <lineage>
        <taxon>Eukaryota</taxon>
        <taxon>Fungi</taxon>
        <taxon>Dikarya</taxon>
        <taxon>Ascomycota</taxon>
        <taxon>Pezizomycotina</taxon>
        <taxon>Dothideomycetes</taxon>
        <taxon>Pleosporomycetidae</taxon>
        <taxon>Pleosporales</taxon>
        <taxon>Delitschiaceae</taxon>
        <taxon>Delitschia</taxon>
    </lineage>
</organism>
<name>A0A9P4JL02_9PLEO</name>
<feature type="compositionally biased region" description="Low complexity" evidence="1">
    <location>
        <begin position="60"/>
        <end position="81"/>
    </location>
</feature>
<evidence type="ECO:0000256" key="1">
    <source>
        <dbReference type="SAM" id="MobiDB-lite"/>
    </source>
</evidence>
<feature type="compositionally biased region" description="Basic residues" evidence="1">
    <location>
        <begin position="33"/>
        <end position="42"/>
    </location>
</feature>
<feature type="region of interest" description="Disordered" evidence="1">
    <location>
        <begin position="1057"/>
        <end position="1092"/>
    </location>
</feature>
<dbReference type="Gene3D" id="3.40.50.10190">
    <property type="entry name" value="BRCT domain"/>
    <property type="match status" value="1"/>
</dbReference>
<feature type="region of interest" description="Disordered" evidence="1">
    <location>
        <begin position="1307"/>
        <end position="1331"/>
    </location>
</feature>
<keyword evidence="4" id="KW-1185">Reference proteome</keyword>
<dbReference type="InterPro" id="IPR001357">
    <property type="entry name" value="BRCT_dom"/>
</dbReference>
<sequence>MVATRATRATRGTKTDDNAAPLQDTSVNMLKAPPKRAGRPKKTVVSVAEEPSEPTPAPKKPTTVKSTKAAANPAPAKATATRGRRAAASKEIIEEHTEPDHVVEEPVEEPKPEPVKVKATRAAPKKPVARAKATTRGAAQKEEVVEEPAPEEQSAPKRRAATKSKATVEVEETKEEPVKAKRGRPATRKQAEVVPEVVEEEVEVPVKPVPARATRGRAAKKTQKGGEDQVDELAPAEPEKTTQQPTEPEPVPEKPKRGRPGAKSQKDEEDVEAEVALEVSKGKLEESTISESAEPVPVKAKRGRPAAKKQKGVVPEVEEVEQEEATEPAPVKATKSRPATKKRKAEDEPVAEEAPEIQEEPTPEPEAPKKAARGRKAAAKALAPEPEKELEKPKRATRAAAPKKAVKENKIEIVTSGAAAAKKEAGKKAVVEAPVEEMSAPKSPEPAKIEIVTSGAAAAKKAAENKAAIAVPVEEPVAPKSPEPSKIPVKSTPATVKATPGVARFTPAPIKPTPAHVNSTPARGTPAKPVNLSIPNVEDPFAPPPSTLKAPPMKIPNFSPSKAAVGEARTFALPAKDASPVKTSSVIQHDSAANPAASLLTVSPRKAPVASPLKQSPVKFRAEPAESHVTVTPARKSSMKSSILQGSARKPQMFAPHGSAVKATPRVHEAKESLLKTCPKKLHFAPSAPKPDSEQAGSSLFGGSMFSSSLLQSTPKKFQSPAKFSARTAAMSPFVSGMLQRPQGSALDFITTRTLSTIPAEDEESFVESVLEQKSEAKEGLTQPATPEEDSDVTMTDAMDFEYDVPRPAEEETAEATTEEAVYEGTAEVAQLVNEYVEEPSEENSATSEPAEPTVKEPVQTQEDGEQQVSEHAVQSTQEEMVRDAAEDAQEENVHVVEEVTQLVNEFAEVVAEKKECAQVVEEVTQLVNEYSAEITKEEERVQVVEEVTQHINEFQEDSTAESTPKAKQLAVSEQKLDTAYLQLEREVESEDITLNLHFALAEPDYSREDVDDESSVTGEVDQEHEEELEDSVVEPGDSTLLEELNTQIELEMSRPTTPIENDDSAVETTPMANQPESTTPASEVAVPTTPPTAEVSYPVLNLDDETIRFGEPDFGGIRDAHQSTPAHRTPRVEVSRPVTPEQQQIFATVAPPFSIRKALSELPVAMASPIKSALRSPDKKLNAKTPKKVVTWVPSPQAQTPVTLLVADGPLTGTVVYCDVFSDDGKAQNDLFEPLLTDLGAQVVNEWKSHNMGLTHVLFKAGDQKTLHKVLESDGAVKCVKVGWAIDCDKYKKRLDETPYLIDLRTPQASPTRTPAKTPARTPARTPSRTPFKFGISFATPLALTGIKSLPGTPFNDSSLSIDSEDKENSAPAPGTPSTNLEFLDAKNLVQKTCPPKQSTKETFALDGGLGSGHTPFKARLMAAKRRSAEFAPRVGSPLKRGRGIESMSFEGVKRARWE</sequence>
<dbReference type="SUPFAM" id="SSF52113">
    <property type="entry name" value="BRCT domain"/>
    <property type="match status" value="1"/>
</dbReference>
<proteinExistence type="predicted"/>
<accession>A0A9P4JL02</accession>
<feature type="compositionally biased region" description="Polar residues" evidence="1">
    <location>
        <begin position="1067"/>
        <end position="1082"/>
    </location>
</feature>